<evidence type="ECO:0000256" key="1">
    <source>
        <dbReference type="SAM" id="MobiDB-lite"/>
    </source>
</evidence>
<organism evidence="2">
    <name type="scientific">Sesamum latifolium</name>
    <dbReference type="NCBI Taxonomy" id="2727402"/>
    <lineage>
        <taxon>Eukaryota</taxon>
        <taxon>Viridiplantae</taxon>
        <taxon>Streptophyta</taxon>
        <taxon>Embryophyta</taxon>
        <taxon>Tracheophyta</taxon>
        <taxon>Spermatophyta</taxon>
        <taxon>Magnoliopsida</taxon>
        <taxon>eudicotyledons</taxon>
        <taxon>Gunneridae</taxon>
        <taxon>Pentapetalae</taxon>
        <taxon>asterids</taxon>
        <taxon>lamiids</taxon>
        <taxon>Lamiales</taxon>
        <taxon>Pedaliaceae</taxon>
        <taxon>Sesamum</taxon>
    </lineage>
</organism>
<dbReference type="AlphaFoldDB" id="A0AAW2WDK3"/>
<comment type="caution">
    <text evidence="2">The sequence shown here is derived from an EMBL/GenBank/DDBJ whole genome shotgun (WGS) entry which is preliminary data.</text>
</comment>
<accession>A0AAW2WDK3</accession>
<dbReference type="EMBL" id="JACGWN010000008">
    <property type="protein sequence ID" value="KAL0438811.1"/>
    <property type="molecule type" value="Genomic_DNA"/>
</dbReference>
<gene>
    <name evidence="2" type="ORF">Slati_2364100</name>
</gene>
<sequence length="65" mass="7303">MSARMVASSSVSSSTGQDALWPTIWGSKIPPRVKTFMWRLCMGALPESRPGLKGPSREKKRQRKR</sequence>
<protein>
    <recommendedName>
        <fullName evidence="3">Reverse transcriptase zinc-binding domain-containing protein</fullName>
    </recommendedName>
</protein>
<name>A0AAW2WDK3_9LAMI</name>
<evidence type="ECO:0008006" key="3">
    <source>
        <dbReference type="Google" id="ProtNLM"/>
    </source>
</evidence>
<proteinExistence type="predicted"/>
<reference evidence="2" key="1">
    <citation type="submission" date="2020-06" db="EMBL/GenBank/DDBJ databases">
        <authorList>
            <person name="Li T."/>
            <person name="Hu X."/>
            <person name="Zhang T."/>
            <person name="Song X."/>
            <person name="Zhang H."/>
            <person name="Dai N."/>
            <person name="Sheng W."/>
            <person name="Hou X."/>
            <person name="Wei L."/>
        </authorList>
    </citation>
    <scope>NUCLEOTIDE SEQUENCE</scope>
    <source>
        <strain evidence="2">KEN1</strain>
        <tissue evidence="2">Leaf</tissue>
    </source>
</reference>
<evidence type="ECO:0000313" key="2">
    <source>
        <dbReference type="EMBL" id="KAL0438811.1"/>
    </source>
</evidence>
<feature type="region of interest" description="Disordered" evidence="1">
    <location>
        <begin position="45"/>
        <end position="65"/>
    </location>
</feature>
<reference evidence="2" key="2">
    <citation type="journal article" date="2024" name="Plant">
        <title>Genomic evolution and insights into agronomic trait innovations of Sesamum species.</title>
        <authorList>
            <person name="Miao H."/>
            <person name="Wang L."/>
            <person name="Qu L."/>
            <person name="Liu H."/>
            <person name="Sun Y."/>
            <person name="Le M."/>
            <person name="Wang Q."/>
            <person name="Wei S."/>
            <person name="Zheng Y."/>
            <person name="Lin W."/>
            <person name="Duan Y."/>
            <person name="Cao H."/>
            <person name="Xiong S."/>
            <person name="Wang X."/>
            <person name="Wei L."/>
            <person name="Li C."/>
            <person name="Ma Q."/>
            <person name="Ju M."/>
            <person name="Zhao R."/>
            <person name="Li G."/>
            <person name="Mu C."/>
            <person name="Tian Q."/>
            <person name="Mei H."/>
            <person name="Zhang T."/>
            <person name="Gao T."/>
            <person name="Zhang H."/>
        </authorList>
    </citation>
    <scope>NUCLEOTIDE SEQUENCE</scope>
    <source>
        <strain evidence="2">KEN1</strain>
    </source>
</reference>